<keyword evidence="2" id="KW-1133">Transmembrane helix</keyword>
<dbReference type="GeneID" id="83220139"/>
<reference evidence="3 4" key="1">
    <citation type="submission" date="2023-03" db="EMBL/GenBank/DDBJ databases">
        <title>Genome sequence of Lichtheimia ornata CBS 291.66.</title>
        <authorList>
            <person name="Mohabir J.T."/>
            <person name="Shea T.P."/>
            <person name="Kurbessoian T."/>
            <person name="Berby B."/>
            <person name="Fontaine J."/>
            <person name="Livny J."/>
            <person name="Gnirke A."/>
            <person name="Stajich J.E."/>
            <person name="Cuomo C.A."/>
        </authorList>
    </citation>
    <scope>NUCLEOTIDE SEQUENCE [LARGE SCALE GENOMIC DNA]</scope>
    <source>
        <strain evidence="3">CBS 291.66</strain>
    </source>
</reference>
<evidence type="ECO:0000256" key="2">
    <source>
        <dbReference type="SAM" id="Phobius"/>
    </source>
</evidence>
<organism evidence="3 4">
    <name type="scientific">Lichtheimia ornata</name>
    <dbReference type="NCBI Taxonomy" id="688661"/>
    <lineage>
        <taxon>Eukaryota</taxon>
        <taxon>Fungi</taxon>
        <taxon>Fungi incertae sedis</taxon>
        <taxon>Mucoromycota</taxon>
        <taxon>Mucoromycotina</taxon>
        <taxon>Mucoromycetes</taxon>
        <taxon>Mucorales</taxon>
        <taxon>Lichtheimiaceae</taxon>
        <taxon>Lichtheimia</taxon>
    </lineage>
</organism>
<dbReference type="EMBL" id="JARTCD010000160">
    <property type="protein sequence ID" value="KAJ8651629.1"/>
    <property type="molecule type" value="Genomic_DNA"/>
</dbReference>
<proteinExistence type="predicted"/>
<feature type="compositionally biased region" description="Polar residues" evidence="1">
    <location>
        <begin position="100"/>
        <end position="128"/>
    </location>
</feature>
<protein>
    <submittedName>
        <fullName evidence="3">Uncharacterized protein</fullName>
    </submittedName>
</protein>
<feature type="transmembrane region" description="Helical" evidence="2">
    <location>
        <begin position="186"/>
        <end position="210"/>
    </location>
</feature>
<dbReference type="RefSeq" id="XP_058336543.1">
    <property type="nucleotide sequence ID" value="XM_058492692.1"/>
</dbReference>
<keyword evidence="4" id="KW-1185">Reference proteome</keyword>
<dbReference type="AlphaFoldDB" id="A0AAD7URZ9"/>
<keyword evidence="2" id="KW-0812">Transmembrane</keyword>
<dbReference type="Proteomes" id="UP001234581">
    <property type="component" value="Unassembled WGS sequence"/>
</dbReference>
<feature type="compositionally biased region" description="Low complexity" evidence="1">
    <location>
        <begin position="1"/>
        <end position="11"/>
    </location>
</feature>
<comment type="caution">
    <text evidence="3">The sequence shown here is derived from an EMBL/GenBank/DDBJ whole genome shotgun (WGS) entry which is preliminary data.</text>
</comment>
<feature type="compositionally biased region" description="Low complexity" evidence="1">
    <location>
        <begin position="46"/>
        <end position="55"/>
    </location>
</feature>
<accession>A0AAD7URZ9</accession>
<evidence type="ECO:0000313" key="3">
    <source>
        <dbReference type="EMBL" id="KAJ8651629.1"/>
    </source>
</evidence>
<keyword evidence="2" id="KW-0472">Membrane</keyword>
<feature type="region of interest" description="Disordered" evidence="1">
    <location>
        <begin position="1"/>
        <end position="74"/>
    </location>
</feature>
<gene>
    <name evidence="3" type="ORF">O0I10_012805</name>
</gene>
<feature type="region of interest" description="Disordered" evidence="1">
    <location>
        <begin position="96"/>
        <end position="128"/>
    </location>
</feature>
<sequence length="253" mass="28544">MSASQQQQQPPDWSFQVTENLINRASASPFGHASSPPPPQPPPPAAAQQQQQQQQDTNRTPPLISPLPSNAVVITPTDQDSSFQRYVEHEYGPALHNRLSDQSMNNNKGSTAAYSTVKSKPSSDNTTLRMDDVPSFWTALAKDGDATKKKQDQQEKGMLPYHYETWGYEYNATPPWWVSRFDEDGLLSAGALLFLFGFIFPPLWWIGSFWPRRPREHGGKMAERWQRLNRIMSIGFSILVVLAIIICVAVWKS</sequence>
<feature type="transmembrane region" description="Helical" evidence="2">
    <location>
        <begin position="231"/>
        <end position="251"/>
    </location>
</feature>
<evidence type="ECO:0000256" key="1">
    <source>
        <dbReference type="SAM" id="MobiDB-lite"/>
    </source>
</evidence>
<evidence type="ECO:0000313" key="4">
    <source>
        <dbReference type="Proteomes" id="UP001234581"/>
    </source>
</evidence>
<feature type="compositionally biased region" description="Polar residues" evidence="1">
    <location>
        <begin position="15"/>
        <end position="26"/>
    </location>
</feature>
<feature type="compositionally biased region" description="Pro residues" evidence="1">
    <location>
        <begin position="35"/>
        <end position="45"/>
    </location>
</feature>
<name>A0AAD7URZ9_9FUNG</name>